<dbReference type="InterPro" id="IPR036812">
    <property type="entry name" value="NAD(P)_OxRdtase_dom_sf"/>
</dbReference>
<name>A0A7G9T523_9LACO</name>
<reference evidence="2 3" key="1">
    <citation type="submission" date="2020-08" db="EMBL/GenBank/DDBJ databases">
        <title>Genome sequence of Weissella diestrammenae KACC 16890T.</title>
        <authorList>
            <person name="Hyun D.-W."/>
            <person name="Bae J.-W."/>
        </authorList>
    </citation>
    <scope>NUCLEOTIDE SEQUENCE [LARGE SCALE GENOMIC DNA]</scope>
    <source>
        <strain evidence="2 3">KACC 16890</strain>
    </source>
</reference>
<protein>
    <submittedName>
        <fullName evidence="2">Aldo/keto reductase</fullName>
    </submittedName>
</protein>
<dbReference type="PANTHER" id="PTHR43364:SF1">
    <property type="entry name" value="OXIDOREDUCTASE YDHF"/>
    <property type="match status" value="1"/>
</dbReference>
<organism evidence="2 3">
    <name type="scientific">Weissella diestrammenae</name>
    <dbReference type="NCBI Taxonomy" id="1162633"/>
    <lineage>
        <taxon>Bacteria</taxon>
        <taxon>Bacillati</taxon>
        <taxon>Bacillota</taxon>
        <taxon>Bacilli</taxon>
        <taxon>Lactobacillales</taxon>
        <taxon>Lactobacillaceae</taxon>
        <taxon>Weissella</taxon>
    </lineage>
</organism>
<dbReference type="Proteomes" id="UP000515800">
    <property type="component" value="Chromosome"/>
</dbReference>
<dbReference type="KEGG" id="wdi:H9L19_07480"/>
<dbReference type="PANTHER" id="PTHR43364">
    <property type="entry name" value="NADH-SPECIFIC METHYLGLYOXAL REDUCTASE-RELATED"/>
    <property type="match status" value="1"/>
</dbReference>
<dbReference type="GO" id="GO:0005829">
    <property type="term" value="C:cytosol"/>
    <property type="evidence" value="ECO:0007669"/>
    <property type="project" value="TreeGrafter"/>
</dbReference>
<sequence length="309" mass="34340">MEYMTLGCSELNVSKVGLGAMRMGNRNASENLETVNFALDQGINFFDSADVYGKGQSSINLGQALKASGISRNQVIIQSKGGIVRTPSGNRVDFSTRQIINSVEEELRRLQVEYLDVFLLHRPDALVEPFEVAEAFNILVEQGKVRYFGVSNQNSGQIDLLKTAISQPLVTNQLQFGLMHSGIVDEGMRVNMTGDMAASHDGGILNYSRIHKMTIQTWSPLQIGYFGGVFIDNPEYVTLNKKLEEIADRHNTNKSAVAIAWTLRHPSQMQVISGSMSNTHIQEMSEGSEIKLSRQEWYDLYQSAGNQVL</sequence>
<dbReference type="Gene3D" id="3.20.20.100">
    <property type="entry name" value="NADP-dependent oxidoreductase domain"/>
    <property type="match status" value="1"/>
</dbReference>
<gene>
    <name evidence="2" type="ORF">H9L19_07480</name>
</gene>
<keyword evidence="3" id="KW-1185">Reference proteome</keyword>
<dbReference type="EMBL" id="CP060724">
    <property type="protein sequence ID" value="QNN75198.1"/>
    <property type="molecule type" value="Genomic_DNA"/>
</dbReference>
<proteinExistence type="predicted"/>
<accession>A0A7G9T523</accession>
<dbReference type="Pfam" id="PF00248">
    <property type="entry name" value="Aldo_ket_red"/>
    <property type="match status" value="1"/>
</dbReference>
<dbReference type="InterPro" id="IPR023210">
    <property type="entry name" value="NADP_OxRdtase_dom"/>
</dbReference>
<evidence type="ECO:0000313" key="3">
    <source>
        <dbReference type="Proteomes" id="UP000515800"/>
    </source>
</evidence>
<feature type="domain" description="NADP-dependent oxidoreductase" evidence="1">
    <location>
        <begin position="15"/>
        <end position="299"/>
    </location>
</feature>
<evidence type="ECO:0000259" key="1">
    <source>
        <dbReference type="Pfam" id="PF00248"/>
    </source>
</evidence>
<dbReference type="RefSeq" id="WP_187529032.1">
    <property type="nucleotide sequence ID" value="NZ_CP060724.1"/>
</dbReference>
<dbReference type="InterPro" id="IPR050523">
    <property type="entry name" value="AKR_Detox_Biosynth"/>
</dbReference>
<dbReference type="AlphaFoldDB" id="A0A7G9T523"/>
<evidence type="ECO:0000313" key="2">
    <source>
        <dbReference type="EMBL" id="QNN75198.1"/>
    </source>
</evidence>
<dbReference type="SUPFAM" id="SSF51430">
    <property type="entry name" value="NAD(P)-linked oxidoreductase"/>
    <property type="match status" value="1"/>
</dbReference>